<protein>
    <submittedName>
        <fullName evidence="2">NAD(P)-dependent oxidoreductase</fullName>
    </submittedName>
</protein>
<reference evidence="2 3" key="1">
    <citation type="submission" date="2018-11" db="EMBL/GenBank/DDBJ databases">
        <title>The genome of Variovorax sp T529.</title>
        <authorList>
            <person name="Gao J."/>
        </authorList>
    </citation>
    <scope>NUCLEOTIDE SEQUENCE [LARGE SCALE GENOMIC DNA]</scope>
    <source>
        <strain evidence="2 3">T529</strain>
    </source>
</reference>
<evidence type="ECO:0000313" key="3">
    <source>
        <dbReference type="Proteomes" id="UP000271590"/>
    </source>
</evidence>
<comment type="caution">
    <text evidence="2">The sequence shown here is derived from an EMBL/GenBank/DDBJ whole genome shotgun (WGS) entry which is preliminary data.</text>
</comment>
<feature type="region of interest" description="Disordered" evidence="1">
    <location>
        <begin position="337"/>
        <end position="356"/>
    </location>
</feature>
<organism evidence="2 3">
    <name type="scientific">Variovorax beijingensis</name>
    <dbReference type="NCBI Taxonomy" id="2496117"/>
    <lineage>
        <taxon>Bacteria</taxon>
        <taxon>Pseudomonadati</taxon>
        <taxon>Pseudomonadota</taxon>
        <taxon>Betaproteobacteria</taxon>
        <taxon>Burkholderiales</taxon>
        <taxon>Comamonadaceae</taxon>
        <taxon>Variovorax</taxon>
    </lineage>
</organism>
<dbReference type="EMBL" id="RQXU01000038">
    <property type="protein sequence ID" value="RRH80493.1"/>
    <property type="molecule type" value="Genomic_DNA"/>
</dbReference>
<dbReference type="AlphaFoldDB" id="A0A3P3E1X5"/>
<gene>
    <name evidence="2" type="ORF">EH244_30585</name>
</gene>
<sequence length="356" mass="37427">MSKGNRTRAEPVLLIGGAGEVGRWAARFFRESNPDVPILIGGRDERRAGLAAAAVRGASSVVVDLASSDLGLGELKVSAVATLFTDEMGGALRWAQQRRAGHISISPGISELGVEAAAFMHQPSAAPVVLGTEWLVGATSVPSLLFAREFAHLEEIRIEAVLDEQDVFGPAANADLERQIYAGATALMRSDGVWRWCSGNDTSSEVRAVDGTKMDANVFSPNDVLLLSNATGAPNVRFDLAMGISSSRRAGGAVSTEIIINLAGRDQAGRPLIKRHAIVHPGGQMPLTGLGVALVLERLAGLAGDKPEPGLYFPSQIIDHSTYLDRLRGAGGEVLELEPIPHGPLGSDQPRAGAEQ</sequence>
<dbReference type="Proteomes" id="UP000271590">
    <property type="component" value="Unassembled WGS sequence"/>
</dbReference>
<accession>A0A3P3E1X5</accession>
<proteinExistence type="predicted"/>
<evidence type="ECO:0000256" key="1">
    <source>
        <dbReference type="SAM" id="MobiDB-lite"/>
    </source>
</evidence>
<name>A0A3P3E1X5_9BURK</name>
<evidence type="ECO:0000313" key="2">
    <source>
        <dbReference type="EMBL" id="RRH80493.1"/>
    </source>
</evidence>
<dbReference type="RefSeq" id="WP_124962038.1">
    <property type="nucleotide sequence ID" value="NZ_RQXU01000038.1"/>
</dbReference>